<feature type="compositionally biased region" description="Low complexity" evidence="1">
    <location>
        <begin position="63"/>
        <end position="96"/>
    </location>
</feature>
<dbReference type="EMBL" id="KV918919">
    <property type="protein sequence ID" value="OSX75079.1"/>
    <property type="molecule type" value="Genomic_DNA"/>
</dbReference>
<accession>A0A1X6P2J4</accession>
<feature type="region of interest" description="Disordered" evidence="1">
    <location>
        <begin position="1"/>
        <end position="194"/>
    </location>
</feature>
<sequence length="194" mass="21844">MRRRPRTRPPPRRTRRPCGRRSNPTGRGWRRPRRPPLPTATVLAATATRPPSCPSTMGRPRRPFASTSSASPRTSSTWPTRPTGRTWSTARRSSTTLPPPPTRCAPTPSRPLTRTRRRMGRPRPLRASAPNSTTPSWPTSAPSTPSRLAPRGSGRPTAFGWRCGPSPRGRRGCPSACRRRSRRRKRRLGRRWRA</sequence>
<reference evidence="2 3" key="1">
    <citation type="submission" date="2017-03" db="EMBL/GenBank/DDBJ databases">
        <title>WGS assembly of Porphyra umbilicalis.</title>
        <authorList>
            <person name="Brawley S.H."/>
            <person name="Blouin N.A."/>
            <person name="Ficko-Blean E."/>
            <person name="Wheeler G.L."/>
            <person name="Lohr M."/>
            <person name="Goodson H.V."/>
            <person name="Jenkins J.W."/>
            <person name="Blaby-Haas C.E."/>
            <person name="Helliwell K.E."/>
            <person name="Chan C."/>
            <person name="Marriage T."/>
            <person name="Bhattacharya D."/>
            <person name="Klein A.S."/>
            <person name="Badis Y."/>
            <person name="Brodie J."/>
            <person name="Cao Y."/>
            <person name="Collen J."/>
            <person name="Dittami S.M."/>
            <person name="Gachon C.M."/>
            <person name="Green B.R."/>
            <person name="Karpowicz S."/>
            <person name="Kim J.W."/>
            <person name="Kudahl U."/>
            <person name="Lin S."/>
            <person name="Michel G."/>
            <person name="Mittag M."/>
            <person name="Olson B.J."/>
            <person name="Pangilinan J."/>
            <person name="Peng Y."/>
            <person name="Qiu H."/>
            <person name="Shu S."/>
            <person name="Singer J.T."/>
            <person name="Smith A.G."/>
            <person name="Sprecher B.N."/>
            <person name="Wagner V."/>
            <person name="Wang W."/>
            <person name="Wang Z.-Y."/>
            <person name="Yan J."/>
            <person name="Yarish C."/>
            <person name="Zoeuner-Riek S."/>
            <person name="Zhuang Y."/>
            <person name="Zou Y."/>
            <person name="Lindquist E.A."/>
            <person name="Grimwood J."/>
            <person name="Barry K."/>
            <person name="Rokhsar D.S."/>
            <person name="Schmutz J."/>
            <person name="Stiller J.W."/>
            <person name="Grossman A.R."/>
            <person name="Prochnik S.E."/>
        </authorList>
    </citation>
    <scope>NUCLEOTIDE SEQUENCE [LARGE SCALE GENOMIC DNA]</scope>
    <source>
        <strain evidence="2">4086291</strain>
    </source>
</reference>
<name>A0A1X6P2J4_PORUM</name>
<feature type="compositionally biased region" description="Low complexity" evidence="1">
    <location>
        <begin position="39"/>
        <end position="50"/>
    </location>
</feature>
<organism evidence="2 3">
    <name type="scientific">Porphyra umbilicalis</name>
    <name type="common">Purple laver</name>
    <name type="synonym">Red alga</name>
    <dbReference type="NCBI Taxonomy" id="2786"/>
    <lineage>
        <taxon>Eukaryota</taxon>
        <taxon>Rhodophyta</taxon>
        <taxon>Bangiophyceae</taxon>
        <taxon>Bangiales</taxon>
        <taxon>Bangiaceae</taxon>
        <taxon>Porphyra</taxon>
    </lineage>
</organism>
<feature type="compositionally biased region" description="Basic residues" evidence="1">
    <location>
        <begin position="1"/>
        <end position="19"/>
    </location>
</feature>
<feature type="compositionally biased region" description="Low complexity" evidence="1">
    <location>
        <begin position="125"/>
        <end position="146"/>
    </location>
</feature>
<keyword evidence="3" id="KW-1185">Reference proteome</keyword>
<evidence type="ECO:0000256" key="1">
    <source>
        <dbReference type="SAM" id="MobiDB-lite"/>
    </source>
</evidence>
<gene>
    <name evidence="2" type="ORF">BU14_0256s0032</name>
</gene>
<dbReference type="Proteomes" id="UP000218209">
    <property type="component" value="Unassembled WGS sequence"/>
</dbReference>
<feature type="compositionally biased region" description="Basic residues" evidence="1">
    <location>
        <begin position="177"/>
        <end position="194"/>
    </location>
</feature>
<feature type="compositionally biased region" description="Basic residues" evidence="1">
    <location>
        <begin position="113"/>
        <end position="124"/>
    </location>
</feature>
<proteinExistence type="predicted"/>
<dbReference type="AlphaFoldDB" id="A0A1X6P2J4"/>
<feature type="compositionally biased region" description="Low complexity" evidence="1">
    <location>
        <begin position="162"/>
        <end position="176"/>
    </location>
</feature>
<protein>
    <submittedName>
        <fullName evidence="2">Uncharacterized protein</fullName>
    </submittedName>
</protein>
<evidence type="ECO:0000313" key="3">
    <source>
        <dbReference type="Proteomes" id="UP000218209"/>
    </source>
</evidence>
<evidence type="ECO:0000313" key="2">
    <source>
        <dbReference type="EMBL" id="OSX75079.1"/>
    </source>
</evidence>